<dbReference type="Pfam" id="PF01025">
    <property type="entry name" value="GrpE"/>
    <property type="match status" value="1"/>
</dbReference>
<dbReference type="AlphaFoldDB" id="K9ZL72"/>
<accession>K9ZL72</accession>
<dbReference type="KEGG" id="acy:Anacy_4163"/>
<dbReference type="GO" id="GO:0000774">
    <property type="term" value="F:adenyl-nucleotide exchange factor activity"/>
    <property type="evidence" value="ECO:0007669"/>
    <property type="project" value="InterPro"/>
</dbReference>
<dbReference type="EMBL" id="CP003659">
    <property type="protein sequence ID" value="AFZ59529.1"/>
    <property type="molecule type" value="Genomic_DNA"/>
</dbReference>
<dbReference type="PATRIC" id="fig|272123.3.peg.4518"/>
<evidence type="ECO:0000313" key="3">
    <source>
        <dbReference type="Proteomes" id="UP000010474"/>
    </source>
</evidence>
<dbReference type="OrthoDB" id="574583at2"/>
<gene>
    <name evidence="2" type="ordered locus">Anacy_4163</name>
</gene>
<protein>
    <recommendedName>
        <fullName evidence="4">GrpE protein</fullName>
    </recommendedName>
</protein>
<dbReference type="RefSeq" id="WP_015216146.1">
    <property type="nucleotide sequence ID" value="NC_019771.1"/>
</dbReference>
<sequence length="168" mass="19181">MSDLTPTYFISQELRDLLMHQIGEIKKENVTLQQSLREQQTQTASETEDLFLELLEVADALEALLTYLENNPSPSPEFIERLPCSVAAVNRKFLSVLGKRQLIPIELQAGIEPDFNLCRVIDREERTDVPDQTITKIVRRGFRWGEKILRPTEVITAKVESSLDGNIN</sequence>
<dbReference type="eggNOG" id="COG0576">
    <property type="taxonomic scope" value="Bacteria"/>
</dbReference>
<organism evidence="2 3">
    <name type="scientific">Anabaena cylindrica (strain ATCC 27899 / PCC 7122)</name>
    <dbReference type="NCBI Taxonomy" id="272123"/>
    <lineage>
        <taxon>Bacteria</taxon>
        <taxon>Bacillati</taxon>
        <taxon>Cyanobacteriota</taxon>
        <taxon>Cyanophyceae</taxon>
        <taxon>Nostocales</taxon>
        <taxon>Nostocaceae</taxon>
        <taxon>Anabaena</taxon>
    </lineage>
</organism>
<name>K9ZL72_ANACC</name>
<dbReference type="STRING" id="272123.Anacy_4163"/>
<dbReference type="HOGENOM" id="CLU_120816_0_0_3"/>
<dbReference type="Proteomes" id="UP000010474">
    <property type="component" value="Chromosome"/>
</dbReference>
<evidence type="ECO:0000256" key="1">
    <source>
        <dbReference type="ARBA" id="ARBA00023186"/>
    </source>
</evidence>
<dbReference type="InterPro" id="IPR009012">
    <property type="entry name" value="GrpE_head"/>
</dbReference>
<keyword evidence="1" id="KW-0143">Chaperone</keyword>
<evidence type="ECO:0008006" key="4">
    <source>
        <dbReference type="Google" id="ProtNLM"/>
    </source>
</evidence>
<dbReference type="Gene3D" id="2.30.22.10">
    <property type="entry name" value="Head domain of nucleotide exchange factor GrpE"/>
    <property type="match status" value="1"/>
</dbReference>
<dbReference type="GO" id="GO:0042803">
    <property type="term" value="F:protein homodimerization activity"/>
    <property type="evidence" value="ECO:0007669"/>
    <property type="project" value="InterPro"/>
</dbReference>
<proteinExistence type="predicted"/>
<keyword evidence="3" id="KW-1185">Reference proteome</keyword>
<dbReference type="GO" id="GO:0006457">
    <property type="term" value="P:protein folding"/>
    <property type="evidence" value="ECO:0007669"/>
    <property type="project" value="InterPro"/>
</dbReference>
<dbReference type="InterPro" id="IPR000740">
    <property type="entry name" value="GrpE"/>
</dbReference>
<reference evidence="3" key="1">
    <citation type="journal article" date="2013" name="Proc. Natl. Acad. Sci. U.S.A.">
        <title>Improving the coverage of the cyanobacterial phylum using diversity-driven genome sequencing.</title>
        <authorList>
            <person name="Shih P.M."/>
            <person name="Wu D."/>
            <person name="Latifi A."/>
            <person name="Axen S.D."/>
            <person name="Fewer D.P."/>
            <person name="Talla E."/>
            <person name="Calteau A."/>
            <person name="Cai F."/>
            <person name="Tandeau de Marsac N."/>
            <person name="Rippka R."/>
            <person name="Herdman M."/>
            <person name="Sivonen K."/>
            <person name="Coursin T."/>
            <person name="Laurent T."/>
            <person name="Goodwin L."/>
            <person name="Nolan M."/>
            <person name="Davenport K.W."/>
            <person name="Han C.S."/>
            <person name="Rubin E.M."/>
            <person name="Eisen J.A."/>
            <person name="Woyke T."/>
            <person name="Gugger M."/>
            <person name="Kerfeld C.A."/>
        </authorList>
    </citation>
    <scope>NUCLEOTIDE SEQUENCE [LARGE SCALE GENOMIC DNA]</scope>
    <source>
        <strain evidence="3">ATCC 27899 / PCC 7122</strain>
    </source>
</reference>
<evidence type="ECO:0000313" key="2">
    <source>
        <dbReference type="EMBL" id="AFZ59529.1"/>
    </source>
</evidence>
<dbReference type="SUPFAM" id="SSF51064">
    <property type="entry name" value="Head domain of nucleotide exchange factor GrpE"/>
    <property type="match status" value="1"/>
</dbReference>
<dbReference type="GO" id="GO:0051087">
    <property type="term" value="F:protein-folding chaperone binding"/>
    <property type="evidence" value="ECO:0007669"/>
    <property type="project" value="InterPro"/>
</dbReference>